<evidence type="ECO:0000256" key="13">
    <source>
        <dbReference type="ARBA" id="ARBA00023136"/>
    </source>
</evidence>
<dbReference type="GO" id="GO:0005886">
    <property type="term" value="C:plasma membrane"/>
    <property type="evidence" value="ECO:0007669"/>
    <property type="project" value="UniProtKB-SubCell"/>
</dbReference>
<dbReference type="SUPFAM" id="SSF51110">
    <property type="entry name" value="alpha-D-mannose-specific plant lectins"/>
    <property type="match status" value="1"/>
</dbReference>
<name>A0A6A6LQ34_HEVBR</name>
<dbReference type="InterPro" id="IPR003609">
    <property type="entry name" value="Pan_app"/>
</dbReference>
<dbReference type="SUPFAM" id="SSF56112">
    <property type="entry name" value="Protein kinase-like (PK-like)"/>
    <property type="match status" value="1"/>
</dbReference>
<evidence type="ECO:0000256" key="1">
    <source>
        <dbReference type="ARBA" id="ARBA00004251"/>
    </source>
</evidence>
<evidence type="ECO:0000259" key="22">
    <source>
        <dbReference type="PROSITE" id="PS50948"/>
    </source>
</evidence>
<feature type="compositionally biased region" description="Polar residues" evidence="18">
    <location>
        <begin position="836"/>
        <end position="845"/>
    </location>
</feature>
<keyword evidence="3 17" id="KW-0723">Serine/threonine-protein kinase</keyword>
<dbReference type="GO" id="GO:0005524">
    <property type="term" value="F:ATP binding"/>
    <property type="evidence" value="ECO:0007669"/>
    <property type="project" value="UniProtKB-KW"/>
</dbReference>
<dbReference type="PROSITE" id="PS50011">
    <property type="entry name" value="PROTEIN_KINASE_DOM"/>
    <property type="match status" value="1"/>
</dbReference>
<evidence type="ECO:0000256" key="8">
    <source>
        <dbReference type="ARBA" id="ARBA00022734"/>
    </source>
</evidence>
<dbReference type="AlphaFoldDB" id="A0A6A6LQ34"/>
<keyword evidence="8" id="KW-0430">Lectin</keyword>
<keyword evidence="16" id="KW-0325">Glycoprotein</keyword>
<feature type="domain" description="Apple" evidence="22">
    <location>
        <begin position="344"/>
        <end position="430"/>
    </location>
</feature>
<keyword evidence="11 17" id="KW-0067">ATP-binding</keyword>
<comment type="caution">
    <text evidence="23">The sequence shown here is derived from an EMBL/GenBank/DDBJ whole genome shotgun (WGS) entry which is preliminary data.</text>
</comment>
<evidence type="ECO:0000313" key="24">
    <source>
        <dbReference type="Proteomes" id="UP000467840"/>
    </source>
</evidence>
<evidence type="ECO:0000256" key="4">
    <source>
        <dbReference type="ARBA" id="ARBA00022536"/>
    </source>
</evidence>
<evidence type="ECO:0000256" key="5">
    <source>
        <dbReference type="ARBA" id="ARBA00022679"/>
    </source>
</evidence>
<accession>A0A6A6LQ34</accession>
<dbReference type="Pfam" id="PF07714">
    <property type="entry name" value="PK_Tyr_Ser-Thr"/>
    <property type="match status" value="1"/>
</dbReference>
<evidence type="ECO:0000259" key="21">
    <source>
        <dbReference type="PROSITE" id="PS50927"/>
    </source>
</evidence>
<comment type="catalytic activity">
    <reaction evidence="17">
        <text>L-threonyl-[protein] + ATP = O-phospho-L-threonyl-[protein] + ADP + H(+)</text>
        <dbReference type="Rhea" id="RHEA:46608"/>
        <dbReference type="Rhea" id="RHEA-COMP:11060"/>
        <dbReference type="Rhea" id="RHEA-COMP:11605"/>
        <dbReference type="ChEBI" id="CHEBI:15378"/>
        <dbReference type="ChEBI" id="CHEBI:30013"/>
        <dbReference type="ChEBI" id="CHEBI:30616"/>
        <dbReference type="ChEBI" id="CHEBI:61977"/>
        <dbReference type="ChEBI" id="CHEBI:456216"/>
        <dbReference type="EC" id="2.7.11.1"/>
    </reaction>
</comment>
<evidence type="ECO:0000256" key="19">
    <source>
        <dbReference type="SAM" id="Phobius"/>
    </source>
</evidence>
<keyword evidence="24" id="KW-1185">Reference proteome</keyword>
<dbReference type="InterPro" id="IPR000858">
    <property type="entry name" value="S_locus_glycoprot_dom"/>
</dbReference>
<feature type="transmembrane region" description="Helical" evidence="19">
    <location>
        <begin position="12"/>
        <end position="32"/>
    </location>
</feature>
<comment type="similarity">
    <text evidence="17">Belongs to the protein kinase superfamily. Ser/Thr protein kinase family.</text>
</comment>
<dbReference type="InterPro" id="IPR024171">
    <property type="entry name" value="SRK-like_kinase"/>
</dbReference>
<feature type="domain" description="Protein kinase" evidence="20">
    <location>
        <begin position="528"/>
        <end position="814"/>
    </location>
</feature>
<dbReference type="PANTHER" id="PTHR27002">
    <property type="entry name" value="RECEPTOR-LIKE SERINE/THREONINE-PROTEIN KINASE SD1-8"/>
    <property type="match status" value="1"/>
</dbReference>
<dbReference type="FunFam" id="3.30.200.20:FF:000330">
    <property type="entry name" value="G-type lectin S-receptor-like serine/threonine-protein kinase At4g03230"/>
    <property type="match status" value="1"/>
</dbReference>
<dbReference type="EC" id="2.7.11.1" evidence="17"/>
<keyword evidence="13 19" id="KW-0472">Membrane</keyword>
<feature type="domain" description="Bulb-type lectin" evidence="21">
    <location>
        <begin position="29"/>
        <end position="151"/>
    </location>
</feature>
<evidence type="ECO:0000256" key="10">
    <source>
        <dbReference type="ARBA" id="ARBA00022777"/>
    </source>
</evidence>
<dbReference type="InterPro" id="IPR036426">
    <property type="entry name" value="Bulb-type_lectin_dom_sf"/>
</dbReference>
<keyword evidence="2" id="KW-1003">Cell membrane</keyword>
<dbReference type="CDD" id="cd14066">
    <property type="entry name" value="STKc_IRAK"/>
    <property type="match status" value="1"/>
</dbReference>
<keyword evidence="9 17" id="KW-0547">Nucleotide-binding</keyword>
<protein>
    <recommendedName>
        <fullName evidence="17">Receptor-like serine/threonine-protein kinase</fullName>
        <ecNumber evidence="17">2.7.11.1</ecNumber>
    </recommendedName>
</protein>
<dbReference type="InterPro" id="IPR011009">
    <property type="entry name" value="Kinase-like_dom_sf"/>
</dbReference>
<evidence type="ECO:0000256" key="15">
    <source>
        <dbReference type="ARBA" id="ARBA00023170"/>
    </source>
</evidence>
<evidence type="ECO:0000256" key="6">
    <source>
        <dbReference type="ARBA" id="ARBA00022692"/>
    </source>
</evidence>
<dbReference type="GO" id="GO:0004674">
    <property type="term" value="F:protein serine/threonine kinase activity"/>
    <property type="evidence" value="ECO:0007669"/>
    <property type="project" value="UniProtKB-KW"/>
</dbReference>
<dbReference type="SMART" id="SM00220">
    <property type="entry name" value="S_TKc"/>
    <property type="match status" value="1"/>
</dbReference>
<dbReference type="Pfam" id="PF01453">
    <property type="entry name" value="B_lectin"/>
    <property type="match status" value="1"/>
</dbReference>
<keyword evidence="10 17" id="KW-0418">Kinase</keyword>
<dbReference type="GO" id="GO:0030246">
    <property type="term" value="F:carbohydrate binding"/>
    <property type="evidence" value="ECO:0007669"/>
    <property type="project" value="UniProtKB-KW"/>
</dbReference>
<keyword evidence="6 19" id="KW-0812">Transmembrane</keyword>
<reference evidence="23 24" key="1">
    <citation type="journal article" date="2020" name="Mol. Plant">
        <title>The Chromosome-Based Rubber Tree Genome Provides New Insights into Spurge Genome Evolution and Rubber Biosynthesis.</title>
        <authorList>
            <person name="Liu J."/>
            <person name="Shi C."/>
            <person name="Shi C.C."/>
            <person name="Li W."/>
            <person name="Zhang Q.J."/>
            <person name="Zhang Y."/>
            <person name="Li K."/>
            <person name="Lu H.F."/>
            <person name="Shi C."/>
            <person name="Zhu S.T."/>
            <person name="Xiao Z.Y."/>
            <person name="Nan H."/>
            <person name="Yue Y."/>
            <person name="Zhu X.G."/>
            <person name="Wu Y."/>
            <person name="Hong X.N."/>
            <person name="Fan G.Y."/>
            <person name="Tong Y."/>
            <person name="Zhang D."/>
            <person name="Mao C.L."/>
            <person name="Liu Y.L."/>
            <person name="Hao S.J."/>
            <person name="Liu W.Q."/>
            <person name="Lv M.Q."/>
            <person name="Zhang H.B."/>
            <person name="Liu Y."/>
            <person name="Hu-Tang G.R."/>
            <person name="Wang J.P."/>
            <person name="Wang J.H."/>
            <person name="Sun Y.H."/>
            <person name="Ni S.B."/>
            <person name="Chen W.B."/>
            <person name="Zhang X.C."/>
            <person name="Jiao Y.N."/>
            <person name="Eichler E.E."/>
            <person name="Li G.H."/>
            <person name="Liu X."/>
            <person name="Gao L.Z."/>
        </authorList>
    </citation>
    <scope>NUCLEOTIDE SEQUENCE [LARGE SCALE GENOMIC DNA]</scope>
    <source>
        <strain evidence="24">cv. GT1</strain>
        <tissue evidence="23">Leaf</tissue>
    </source>
</reference>
<keyword evidence="5 17" id="KW-0808">Transferase</keyword>
<dbReference type="Pfam" id="PF08276">
    <property type="entry name" value="PAN_2"/>
    <property type="match status" value="1"/>
</dbReference>
<keyword evidence="12 19" id="KW-1133">Transmembrane helix</keyword>
<evidence type="ECO:0000256" key="18">
    <source>
        <dbReference type="SAM" id="MobiDB-lite"/>
    </source>
</evidence>
<evidence type="ECO:0000256" key="12">
    <source>
        <dbReference type="ARBA" id="ARBA00022989"/>
    </source>
</evidence>
<dbReference type="SMR" id="A0A6A6LQ34"/>
<dbReference type="FunFam" id="2.90.10.10:FF:000005">
    <property type="entry name" value="G-type lectin S-receptor-like serine/threonine-protein kinase"/>
    <property type="match status" value="1"/>
</dbReference>
<dbReference type="InterPro" id="IPR000719">
    <property type="entry name" value="Prot_kinase_dom"/>
</dbReference>
<evidence type="ECO:0000259" key="20">
    <source>
        <dbReference type="PROSITE" id="PS50011"/>
    </source>
</evidence>
<dbReference type="PIRSF" id="PIRSF000641">
    <property type="entry name" value="SRK"/>
    <property type="match status" value="1"/>
</dbReference>
<evidence type="ECO:0000256" key="2">
    <source>
        <dbReference type="ARBA" id="ARBA00022475"/>
    </source>
</evidence>
<evidence type="ECO:0000256" key="7">
    <source>
        <dbReference type="ARBA" id="ARBA00022729"/>
    </source>
</evidence>
<dbReference type="Gene3D" id="1.10.510.10">
    <property type="entry name" value="Transferase(Phosphotransferase) domain 1"/>
    <property type="match status" value="1"/>
</dbReference>
<dbReference type="GO" id="GO:0048544">
    <property type="term" value="P:recognition of pollen"/>
    <property type="evidence" value="ECO:0007669"/>
    <property type="project" value="InterPro"/>
</dbReference>
<dbReference type="GO" id="GO:0045087">
    <property type="term" value="P:innate immune response"/>
    <property type="evidence" value="ECO:0007669"/>
    <property type="project" value="UniProtKB-ARBA"/>
</dbReference>
<keyword evidence="14" id="KW-1015">Disulfide bond</keyword>
<dbReference type="InterPro" id="IPR021820">
    <property type="entry name" value="S-locus_recpt_kinase_C"/>
</dbReference>
<dbReference type="SMART" id="SM00108">
    <property type="entry name" value="B_lectin"/>
    <property type="match status" value="1"/>
</dbReference>
<organism evidence="23 24">
    <name type="scientific">Hevea brasiliensis</name>
    <name type="common">Para rubber tree</name>
    <name type="synonym">Siphonia brasiliensis</name>
    <dbReference type="NCBI Taxonomy" id="3981"/>
    <lineage>
        <taxon>Eukaryota</taxon>
        <taxon>Viridiplantae</taxon>
        <taxon>Streptophyta</taxon>
        <taxon>Embryophyta</taxon>
        <taxon>Tracheophyta</taxon>
        <taxon>Spermatophyta</taxon>
        <taxon>Magnoliopsida</taxon>
        <taxon>eudicotyledons</taxon>
        <taxon>Gunneridae</taxon>
        <taxon>Pentapetalae</taxon>
        <taxon>rosids</taxon>
        <taxon>fabids</taxon>
        <taxon>Malpighiales</taxon>
        <taxon>Euphorbiaceae</taxon>
        <taxon>Crotonoideae</taxon>
        <taxon>Micrandreae</taxon>
        <taxon>Hevea</taxon>
    </lineage>
</organism>
<keyword evidence="4" id="KW-0245">EGF-like domain</keyword>
<dbReference type="PROSITE" id="PS50948">
    <property type="entry name" value="PAN"/>
    <property type="match status" value="1"/>
</dbReference>
<evidence type="ECO:0000256" key="14">
    <source>
        <dbReference type="ARBA" id="ARBA00023157"/>
    </source>
</evidence>
<dbReference type="Pfam" id="PF00954">
    <property type="entry name" value="S_locus_glycop"/>
    <property type="match status" value="1"/>
</dbReference>
<dbReference type="PROSITE" id="PS50927">
    <property type="entry name" value="BULB_LECTIN"/>
    <property type="match status" value="1"/>
</dbReference>
<dbReference type="InterPro" id="IPR001480">
    <property type="entry name" value="Bulb-type_lectin_dom"/>
</dbReference>
<dbReference type="PROSITE" id="PS00108">
    <property type="entry name" value="PROTEIN_KINASE_ST"/>
    <property type="match status" value="1"/>
</dbReference>
<dbReference type="InterPro" id="IPR008271">
    <property type="entry name" value="Ser/Thr_kinase_AS"/>
</dbReference>
<feature type="compositionally biased region" description="Low complexity" evidence="18">
    <location>
        <begin position="817"/>
        <end position="835"/>
    </location>
</feature>
<evidence type="ECO:0000256" key="9">
    <source>
        <dbReference type="ARBA" id="ARBA00022741"/>
    </source>
</evidence>
<dbReference type="CDD" id="cd01098">
    <property type="entry name" value="PAN_AP_plant"/>
    <property type="match status" value="1"/>
</dbReference>
<dbReference type="Gene3D" id="3.30.200.20">
    <property type="entry name" value="Phosphorylase Kinase, domain 1"/>
    <property type="match status" value="1"/>
</dbReference>
<dbReference type="EMBL" id="JAAGAX010000009">
    <property type="protein sequence ID" value="KAF2303552.1"/>
    <property type="molecule type" value="Genomic_DNA"/>
</dbReference>
<comment type="catalytic activity">
    <reaction evidence="17">
        <text>L-seryl-[protein] + ATP = O-phospho-L-seryl-[protein] + ADP + H(+)</text>
        <dbReference type="Rhea" id="RHEA:17989"/>
        <dbReference type="Rhea" id="RHEA-COMP:9863"/>
        <dbReference type="Rhea" id="RHEA-COMP:11604"/>
        <dbReference type="ChEBI" id="CHEBI:15378"/>
        <dbReference type="ChEBI" id="CHEBI:29999"/>
        <dbReference type="ChEBI" id="CHEBI:30616"/>
        <dbReference type="ChEBI" id="CHEBI:83421"/>
        <dbReference type="ChEBI" id="CHEBI:456216"/>
        <dbReference type="EC" id="2.7.11.1"/>
    </reaction>
</comment>
<dbReference type="CDD" id="cd00028">
    <property type="entry name" value="B_lectin"/>
    <property type="match status" value="1"/>
</dbReference>
<evidence type="ECO:0000313" key="23">
    <source>
        <dbReference type="EMBL" id="KAF2303552.1"/>
    </source>
</evidence>
<dbReference type="PANTHER" id="PTHR27002:SF950">
    <property type="entry name" value="PROTEIN KINASE DOMAIN-CONTAINING PROTEIN"/>
    <property type="match status" value="1"/>
</dbReference>
<dbReference type="Proteomes" id="UP000467840">
    <property type="component" value="Chromosome 16"/>
</dbReference>
<keyword evidence="7" id="KW-0732">Signal</keyword>
<gene>
    <name evidence="23" type="ORF">GH714_019111</name>
</gene>
<evidence type="ECO:0000256" key="11">
    <source>
        <dbReference type="ARBA" id="ARBA00022840"/>
    </source>
</evidence>
<keyword evidence="15" id="KW-0675">Receptor</keyword>
<dbReference type="Gene3D" id="2.90.10.10">
    <property type="entry name" value="Bulb-type lectin domain"/>
    <property type="match status" value="1"/>
</dbReference>
<sequence length="845" mass="94509">MDRREFSVKSGFFFFLLFNLFSFAYCSVIYNITTTKAVSPEQTLNSPHQIFELGFFTPNNNSHDQYVGIWFKEVYPQTVIWVANREKPVTNSSGSLIIGSDGNLRLLDGQRNSIWSTNISGQWKGSIAVLSDDGNFILKNSITGDNLWDSFQHPTNAILPGTWLAYNETSGMITNITSWKSDNDPSIGDFTVAVLPQTPPQAFAWKGSKPYFRSGPWDKTKFIGIPETEFYYQSGFALIEGPQPGIAYLNVSILTNCIYLMLVISPTGALKNLCWVKARGWYARWAVPATPCEIYGACGPFGLCQRNEPNLTCRCLKGFVPKSAEEWSKRNWTGGCIRRAEISCGGNSSSINTQGGKLDGFLRIGGLKLPDSSKFLKVYDENECRGHCLNNCSCSGYAYVIAIGCLVWTGNLLDIYELPFGGQDLNLRLANTELSESDQKTKVKIITSVITVAIITLIIGAMIYCFMKWRAKQRTKRNETDRVDLAAPNDTSIGNLQPIVWRSPLEDEDSVELPLFDFHSILVATNNFDINNKLGQGGYGPVYKGTLQDGKDVAIKRLSSSSSQGIEEFKNEMKLISKLQHRNLVRLLGCCVERQEKILIYEYMPNKSLDIYLFDLERKIELDWTKRFNIITGVARGLLYLHRDSCLRVIHRDLKVSNILLDEKMNPKISDFGLARIFEGTQDLGSTHRVIGTIGYMAPEYLLGGIFSEKSDIFSFGVLILEIVSGRKVNSIQHDEQQMSLIAYAWHLWSEGKGIQMLDEVLVDSFSSSEVSRCVNIGLLCVQDQAANRPTMAAIVSMLSGEKTKLPEPKQPTVTFTNVSSSNSQSQSISTWSVNNVTESTIEPR</sequence>
<dbReference type="InterPro" id="IPR001245">
    <property type="entry name" value="Ser-Thr/Tyr_kinase_cat_dom"/>
</dbReference>
<dbReference type="Pfam" id="PF11883">
    <property type="entry name" value="DUF3403"/>
    <property type="match status" value="1"/>
</dbReference>
<dbReference type="FunFam" id="1.10.510.10:FF:000345">
    <property type="entry name" value="G-type lectin S-receptor-like serine/threonine-protein kinase"/>
    <property type="match status" value="1"/>
</dbReference>
<evidence type="ECO:0000256" key="17">
    <source>
        <dbReference type="PIRNR" id="PIRNR000641"/>
    </source>
</evidence>
<feature type="region of interest" description="Disordered" evidence="18">
    <location>
        <begin position="817"/>
        <end position="845"/>
    </location>
</feature>
<dbReference type="SMART" id="SM00473">
    <property type="entry name" value="PAN_AP"/>
    <property type="match status" value="1"/>
</dbReference>
<evidence type="ECO:0000256" key="16">
    <source>
        <dbReference type="ARBA" id="ARBA00023180"/>
    </source>
</evidence>
<comment type="subcellular location">
    <subcellularLocation>
        <location evidence="1">Cell membrane</location>
        <topology evidence="1">Single-pass type I membrane protein</topology>
    </subcellularLocation>
</comment>
<evidence type="ECO:0000256" key="3">
    <source>
        <dbReference type="ARBA" id="ARBA00022527"/>
    </source>
</evidence>
<feature type="transmembrane region" description="Helical" evidence="19">
    <location>
        <begin position="445"/>
        <end position="467"/>
    </location>
</feature>
<proteinExistence type="inferred from homology"/>